<name>A0ABN0VP40_9GAMM</name>
<sequence length="284" mass="29429">MMMSSVLSRSASIAAPLSALFAAMLSISAHAAPEVYVTPNVGGTTTVVEQHSDGSISTISASPSGITMRDGMPYSVTTVNTTPRYSIRQGTTTVTTLPAPVTVAPTVIAAPAVTVTPATTVVTPAPTVLTPVTTVAPPVMTTTPAVTTVSIDTLQLQPTFSAPNVVNANTKIMKILKNSDGRDVAVPANHIAPGDVIEYRTTYTNTSAQPISNVNATVALPSNVQLVSLNSPLPTLATTGNGYQTIQQMGNTTVIQENYSGLRWDLANVTTDAPQTVVIRAKVQ</sequence>
<gene>
    <name evidence="2" type="ORF">GCM10009129_07600</name>
</gene>
<dbReference type="EMBL" id="BAAAFR010000001">
    <property type="protein sequence ID" value="GAA0312744.1"/>
    <property type="molecule type" value="Genomic_DNA"/>
</dbReference>
<organism evidence="2 3">
    <name type="scientific">Psychrobacter aestuarii</name>
    <dbReference type="NCBI Taxonomy" id="556327"/>
    <lineage>
        <taxon>Bacteria</taxon>
        <taxon>Pseudomonadati</taxon>
        <taxon>Pseudomonadota</taxon>
        <taxon>Gammaproteobacteria</taxon>
        <taxon>Moraxellales</taxon>
        <taxon>Moraxellaceae</taxon>
        <taxon>Psychrobacter</taxon>
    </lineage>
</organism>
<comment type="caution">
    <text evidence="2">The sequence shown here is derived from an EMBL/GenBank/DDBJ whole genome shotgun (WGS) entry which is preliminary data.</text>
</comment>
<reference evidence="2 3" key="1">
    <citation type="journal article" date="2019" name="Int. J. Syst. Evol. Microbiol.">
        <title>The Global Catalogue of Microorganisms (GCM) 10K type strain sequencing project: providing services to taxonomists for standard genome sequencing and annotation.</title>
        <authorList>
            <consortium name="The Broad Institute Genomics Platform"/>
            <consortium name="The Broad Institute Genome Sequencing Center for Infectious Disease"/>
            <person name="Wu L."/>
            <person name="Ma J."/>
        </authorList>
    </citation>
    <scope>NUCLEOTIDE SEQUENCE [LARGE SCALE GENOMIC DNA]</scope>
    <source>
        <strain evidence="2 3">JCM 16343</strain>
    </source>
</reference>
<dbReference type="Proteomes" id="UP001501787">
    <property type="component" value="Unassembled WGS sequence"/>
</dbReference>
<protein>
    <recommendedName>
        <fullName evidence="4">DUF11 domain-containing protein</fullName>
    </recommendedName>
</protein>
<dbReference type="RefSeq" id="WP_227691401.1">
    <property type="nucleotide sequence ID" value="NZ_BAAAFR010000001.1"/>
</dbReference>
<evidence type="ECO:0000256" key="1">
    <source>
        <dbReference type="SAM" id="SignalP"/>
    </source>
</evidence>
<accession>A0ABN0VP40</accession>
<evidence type="ECO:0000313" key="2">
    <source>
        <dbReference type="EMBL" id="GAA0312744.1"/>
    </source>
</evidence>
<evidence type="ECO:0000313" key="3">
    <source>
        <dbReference type="Proteomes" id="UP001501787"/>
    </source>
</evidence>
<keyword evidence="3" id="KW-1185">Reference proteome</keyword>
<keyword evidence="1" id="KW-0732">Signal</keyword>
<proteinExistence type="predicted"/>
<feature type="chain" id="PRO_5045079905" description="DUF11 domain-containing protein" evidence="1">
    <location>
        <begin position="32"/>
        <end position="284"/>
    </location>
</feature>
<feature type="signal peptide" evidence="1">
    <location>
        <begin position="1"/>
        <end position="31"/>
    </location>
</feature>
<evidence type="ECO:0008006" key="4">
    <source>
        <dbReference type="Google" id="ProtNLM"/>
    </source>
</evidence>